<dbReference type="EMBL" id="KN832607">
    <property type="protein sequence ID" value="KII82868.1"/>
    <property type="molecule type" value="Genomic_DNA"/>
</dbReference>
<evidence type="ECO:0000313" key="1">
    <source>
        <dbReference type="EMBL" id="KII82868.1"/>
    </source>
</evidence>
<organism evidence="1 2">
    <name type="scientific">Plicaturopsis crispa FD-325 SS-3</name>
    <dbReference type="NCBI Taxonomy" id="944288"/>
    <lineage>
        <taxon>Eukaryota</taxon>
        <taxon>Fungi</taxon>
        <taxon>Dikarya</taxon>
        <taxon>Basidiomycota</taxon>
        <taxon>Agaricomycotina</taxon>
        <taxon>Agaricomycetes</taxon>
        <taxon>Agaricomycetidae</taxon>
        <taxon>Amylocorticiales</taxon>
        <taxon>Amylocorticiaceae</taxon>
        <taxon>Plicatura</taxon>
        <taxon>Plicaturopsis crispa</taxon>
    </lineage>
</organism>
<protein>
    <submittedName>
        <fullName evidence="1">Uncharacterized protein</fullName>
    </submittedName>
</protein>
<accession>A0A0C9T434</accession>
<evidence type="ECO:0000313" key="2">
    <source>
        <dbReference type="Proteomes" id="UP000053263"/>
    </source>
</evidence>
<dbReference type="AlphaFoldDB" id="A0A0C9T434"/>
<sequence length="179" mass="20461">MTLTERQQQILRAFVIYSQPYQSTVSNMWSRPEVVDYLKAFLVLQIISQGNPARHRRYLFDLTEDVAVLLEAQARASVMWKREQAFSLRKLGFRLMALVETLREQEGFASVTCAALAYVSEAGGDFLGAVEAAARLRWWLRAVDAQDHADVLPTRLWIRDDHDPAGLSPITLFMSTYHD</sequence>
<name>A0A0C9T434_PLICR</name>
<proteinExistence type="predicted"/>
<dbReference type="HOGENOM" id="CLU_1504066_0_0_1"/>
<reference evidence="1 2" key="1">
    <citation type="submission" date="2014-06" db="EMBL/GenBank/DDBJ databases">
        <title>Evolutionary Origins and Diversification of the Mycorrhizal Mutualists.</title>
        <authorList>
            <consortium name="DOE Joint Genome Institute"/>
            <consortium name="Mycorrhizal Genomics Consortium"/>
            <person name="Kohler A."/>
            <person name="Kuo A."/>
            <person name="Nagy L.G."/>
            <person name="Floudas D."/>
            <person name="Copeland A."/>
            <person name="Barry K.W."/>
            <person name="Cichocki N."/>
            <person name="Veneault-Fourrey C."/>
            <person name="LaButti K."/>
            <person name="Lindquist E.A."/>
            <person name="Lipzen A."/>
            <person name="Lundell T."/>
            <person name="Morin E."/>
            <person name="Murat C."/>
            <person name="Riley R."/>
            <person name="Ohm R."/>
            <person name="Sun H."/>
            <person name="Tunlid A."/>
            <person name="Henrissat B."/>
            <person name="Grigoriev I.V."/>
            <person name="Hibbett D.S."/>
            <person name="Martin F."/>
        </authorList>
    </citation>
    <scope>NUCLEOTIDE SEQUENCE [LARGE SCALE GENOMIC DNA]</scope>
    <source>
        <strain evidence="1 2">FD-325 SS-3</strain>
    </source>
</reference>
<dbReference type="Proteomes" id="UP000053263">
    <property type="component" value="Unassembled WGS sequence"/>
</dbReference>
<keyword evidence="2" id="KW-1185">Reference proteome</keyword>
<gene>
    <name evidence="1" type="ORF">PLICRDRAFT_180962</name>
</gene>